<dbReference type="VEuPathDB" id="FungiDB:MGL_3522"/>
<dbReference type="Gene3D" id="2.130.10.10">
    <property type="entry name" value="YVTN repeat-like/Quinoprotein amine dehydrogenase"/>
    <property type="match status" value="2"/>
</dbReference>
<keyword evidence="4" id="KW-0677">Repeat</keyword>
<name>A8Q9N9_MALGO</name>
<dbReference type="STRING" id="425265.A8Q9N9"/>
<keyword evidence="7" id="KW-1185">Reference proteome</keyword>
<feature type="compositionally biased region" description="Pro residues" evidence="5">
    <location>
        <begin position="218"/>
        <end position="228"/>
    </location>
</feature>
<dbReference type="OMA" id="NCCKFER"/>
<dbReference type="GO" id="GO:0010970">
    <property type="term" value="P:transport along microtubule"/>
    <property type="evidence" value="ECO:0007669"/>
    <property type="project" value="TreeGrafter"/>
</dbReference>
<organism evidence="6 7">
    <name type="scientific">Malassezia globosa (strain ATCC MYA-4612 / CBS 7966)</name>
    <name type="common">Dandruff-associated fungus</name>
    <dbReference type="NCBI Taxonomy" id="425265"/>
    <lineage>
        <taxon>Eukaryota</taxon>
        <taxon>Fungi</taxon>
        <taxon>Dikarya</taxon>
        <taxon>Basidiomycota</taxon>
        <taxon>Ustilaginomycotina</taxon>
        <taxon>Malasseziomycetes</taxon>
        <taxon>Malasseziales</taxon>
        <taxon>Malasseziaceae</taxon>
        <taxon>Malassezia</taxon>
    </lineage>
</organism>
<feature type="region of interest" description="Disordered" evidence="5">
    <location>
        <begin position="62"/>
        <end position="183"/>
    </location>
</feature>
<comment type="subcellular location">
    <subcellularLocation>
        <location evidence="1">Cytoplasm</location>
    </subcellularLocation>
</comment>
<dbReference type="PANTHER" id="PTHR12442">
    <property type="entry name" value="DYNEIN INTERMEDIATE CHAIN"/>
    <property type="match status" value="1"/>
</dbReference>
<evidence type="ECO:0000313" key="6">
    <source>
        <dbReference type="EMBL" id="EDP42273.1"/>
    </source>
</evidence>
<dbReference type="GO" id="GO:0005868">
    <property type="term" value="C:cytoplasmic dynein complex"/>
    <property type="evidence" value="ECO:0007669"/>
    <property type="project" value="TreeGrafter"/>
</dbReference>
<keyword evidence="2" id="KW-0963">Cytoplasm</keyword>
<dbReference type="RefSeq" id="XP_001729487.1">
    <property type="nucleotide sequence ID" value="XM_001729435.1"/>
</dbReference>
<evidence type="ECO:0000256" key="5">
    <source>
        <dbReference type="SAM" id="MobiDB-lite"/>
    </source>
</evidence>
<dbReference type="InterPro" id="IPR015943">
    <property type="entry name" value="WD40/YVTN_repeat-like_dom_sf"/>
</dbReference>
<feature type="compositionally biased region" description="Polar residues" evidence="5">
    <location>
        <begin position="157"/>
        <end position="171"/>
    </location>
</feature>
<dbReference type="KEGG" id="mgl:MGL_3522"/>
<dbReference type="GO" id="GO:0045504">
    <property type="term" value="F:dynein heavy chain binding"/>
    <property type="evidence" value="ECO:0007669"/>
    <property type="project" value="TreeGrafter"/>
</dbReference>
<evidence type="ECO:0000256" key="1">
    <source>
        <dbReference type="ARBA" id="ARBA00004496"/>
    </source>
</evidence>
<dbReference type="EMBL" id="AAYY01000013">
    <property type="protein sequence ID" value="EDP42273.1"/>
    <property type="molecule type" value="Genomic_DNA"/>
</dbReference>
<dbReference type="FunCoup" id="A8Q9N9">
    <property type="interactions" value="87"/>
</dbReference>
<comment type="caution">
    <text evidence="6">The sequence shown here is derived from an EMBL/GenBank/DDBJ whole genome shotgun (WGS) entry which is preliminary data.</text>
</comment>
<feature type="compositionally biased region" description="Basic and acidic residues" evidence="5">
    <location>
        <begin position="1"/>
        <end position="29"/>
    </location>
</feature>
<protein>
    <recommendedName>
        <fullName evidence="8">Dynein intermediate chain</fullName>
    </recommendedName>
</protein>
<dbReference type="PANTHER" id="PTHR12442:SF22">
    <property type="entry name" value="CYTOPLASMIC DYNEIN 1 INTERMEDIATE CHAIN-RELATED"/>
    <property type="match status" value="1"/>
</dbReference>
<dbReference type="SUPFAM" id="SSF50978">
    <property type="entry name" value="WD40 repeat-like"/>
    <property type="match status" value="1"/>
</dbReference>
<feature type="compositionally biased region" description="Low complexity" evidence="5">
    <location>
        <begin position="96"/>
        <end position="116"/>
    </location>
</feature>
<feature type="compositionally biased region" description="Basic and acidic residues" evidence="5">
    <location>
        <begin position="146"/>
        <end position="156"/>
    </location>
</feature>
<dbReference type="InParanoid" id="A8Q9N9"/>
<dbReference type="GO" id="GO:0045503">
    <property type="term" value="F:dynein light chain binding"/>
    <property type="evidence" value="ECO:0007669"/>
    <property type="project" value="TreeGrafter"/>
</dbReference>
<dbReference type="Proteomes" id="UP000008837">
    <property type="component" value="Unassembled WGS sequence"/>
</dbReference>
<accession>A8Q9N9</accession>
<dbReference type="OrthoDB" id="366230at2759"/>
<evidence type="ECO:0000256" key="2">
    <source>
        <dbReference type="ARBA" id="ARBA00022490"/>
    </source>
</evidence>
<sequence>MSGRRAEIEAKRAKLAELRRAREEREERARKLKAGPGDPHAHASAVSAASIDELVASLLGSAHDASKPSNPSQHAAPPATAASPSKDVAKADTVVTPSSSAQPASTSTTITDPSTSQGSTHAVPSDAPSVRPLTPPSTQPGSDSQSSHHEEPHDEPSTSSKHSTMIPTAQAPQRILYTKQVQTDPIETDDVAPIHAEKDAAKDAGIVHQSALASPTSPSAPAPQPPSHSPHERVPCQGAADGSVDLVEPSISLSPLERDTHQLPDADFTDFVHAKATVMERMLDERYNVLTDYTHVPTEDAQESKQTSMHLVRTFMDDALLETRSVTDVDWSAKHPELVVASYNRKRVLVHEDDHDGIVAVWNMHMRERPEFVFTAPTDVVSVLASPFHPNLFIGGTFGGQVLLWDTRQRGLPVQRTPWAFSASATGLTHSAPVYTVRLVGSAQAHQLISASSDGVVCTWSLDMLARPQESISLTNPMHPRSAKVGVTSLDVAPHDTSHFFVATDEGNLFDAQRFDRAGIKAGLSMSHAYVGHTAHVTRLECHPTHMFEERLPLSISELFLTSSMDWTTALWRPSNSTTSPAGTATDVASAAASASVSSIVSPAKNFSVSSASPVPSPLRVSSSSHTSLPSSMYYYPHANPRIATSQRTNPLAFRTAASDTPPWSAVAPLARFDQQQDYVMDVRWHPQHPGIFAQVDASGHVDMYNLCQSVDRPVLSASTPQGRGLNRVAWERRGTLPEHGTQGATRLAAGGMDGRLHVFQVPDAFITVRGEADVTEMERVLAAMG</sequence>
<feature type="region of interest" description="Disordered" evidence="5">
    <location>
        <begin position="210"/>
        <end position="239"/>
    </location>
</feature>
<feature type="region of interest" description="Disordered" evidence="5">
    <location>
        <begin position="1"/>
        <end position="48"/>
    </location>
</feature>
<gene>
    <name evidence="6" type="ORF">MGL_3522</name>
</gene>
<dbReference type="InterPro" id="IPR001680">
    <property type="entry name" value="WD40_rpt"/>
</dbReference>
<keyword evidence="3" id="KW-0853">WD repeat</keyword>
<reference evidence="6 7" key="1">
    <citation type="journal article" date="2007" name="Proc. Natl. Acad. Sci. U.S.A.">
        <title>Dandruff-associated Malassezia genomes reveal convergent and divergent virulence traits shared with plant and human fungal pathogens.</title>
        <authorList>
            <person name="Xu J."/>
            <person name="Saunders C.W."/>
            <person name="Hu P."/>
            <person name="Grant R.A."/>
            <person name="Boekhout T."/>
            <person name="Kuramae E.E."/>
            <person name="Kronstad J.W."/>
            <person name="Deangelis Y.M."/>
            <person name="Reeder N.L."/>
            <person name="Johnstone K.R."/>
            <person name="Leland M."/>
            <person name="Fieno A.M."/>
            <person name="Begley W.M."/>
            <person name="Sun Y."/>
            <person name="Lacey M.P."/>
            <person name="Chaudhary T."/>
            <person name="Keough T."/>
            <person name="Chu L."/>
            <person name="Sears R."/>
            <person name="Yuan B."/>
            <person name="Dawson T.L.Jr."/>
        </authorList>
    </citation>
    <scope>NUCLEOTIDE SEQUENCE [LARGE SCALE GENOMIC DNA]</scope>
    <source>
        <strain evidence="7">ATCC MYA-4612 / CBS 7966</strain>
    </source>
</reference>
<proteinExistence type="predicted"/>
<dbReference type="GO" id="GO:0005737">
    <property type="term" value="C:cytoplasm"/>
    <property type="evidence" value="ECO:0007669"/>
    <property type="project" value="UniProtKB-SubCell"/>
</dbReference>
<evidence type="ECO:0000256" key="4">
    <source>
        <dbReference type="ARBA" id="ARBA00022737"/>
    </source>
</evidence>
<dbReference type="AlphaFoldDB" id="A8Q9N9"/>
<dbReference type="InterPro" id="IPR050687">
    <property type="entry name" value="Dynein_IC"/>
</dbReference>
<dbReference type="SMART" id="SM00320">
    <property type="entry name" value="WD40"/>
    <property type="match status" value="6"/>
</dbReference>
<evidence type="ECO:0000313" key="7">
    <source>
        <dbReference type="Proteomes" id="UP000008837"/>
    </source>
</evidence>
<evidence type="ECO:0008006" key="8">
    <source>
        <dbReference type="Google" id="ProtNLM"/>
    </source>
</evidence>
<feature type="compositionally biased region" description="Low complexity" evidence="5">
    <location>
        <begin position="71"/>
        <end position="85"/>
    </location>
</feature>
<dbReference type="GeneID" id="5853794"/>
<dbReference type="InterPro" id="IPR036322">
    <property type="entry name" value="WD40_repeat_dom_sf"/>
</dbReference>
<evidence type="ECO:0000256" key="3">
    <source>
        <dbReference type="ARBA" id="ARBA00022574"/>
    </source>
</evidence>